<dbReference type="EMBL" id="RCMK01001512">
    <property type="protein sequence ID" value="KAG2892907.1"/>
    <property type="molecule type" value="Genomic_DNA"/>
</dbReference>
<protein>
    <submittedName>
        <fullName evidence="2">Uncharacterized protein</fullName>
    </submittedName>
</protein>
<dbReference type="Proteomes" id="UP000736787">
    <property type="component" value="Unassembled WGS sequence"/>
</dbReference>
<feature type="region of interest" description="Disordered" evidence="1">
    <location>
        <begin position="1"/>
        <end position="61"/>
    </location>
</feature>
<accession>A0A8T1B1R9</accession>
<dbReference type="AlphaFoldDB" id="A0A8T1B1R9"/>
<feature type="compositionally biased region" description="Basic and acidic residues" evidence="1">
    <location>
        <begin position="18"/>
        <end position="41"/>
    </location>
</feature>
<evidence type="ECO:0000256" key="1">
    <source>
        <dbReference type="SAM" id="MobiDB-lite"/>
    </source>
</evidence>
<evidence type="ECO:0000313" key="2">
    <source>
        <dbReference type="EMBL" id="KAG2892907.1"/>
    </source>
</evidence>
<evidence type="ECO:0000313" key="3">
    <source>
        <dbReference type="Proteomes" id="UP000736787"/>
    </source>
</evidence>
<proteinExistence type="predicted"/>
<reference evidence="2" key="1">
    <citation type="submission" date="2018-10" db="EMBL/GenBank/DDBJ databases">
        <title>Effector identification in a new, highly contiguous assembly of the strawberry crown rot pathogen Phytophthora cactorum.</title>
        <authorList>
            <person name="Armitage A.D."/>
            <person name="Nellist C.F."/>
            <person name="Bates H."/>
            <person name="Vickerstaff R.J."/>
            <person name="Harrison R.J."/>
        </authorList>
    </citation>
    <scope>NUCLEOTIDE SEQUENCE</scope>
    <source>
        <strain evidence="2">4040</strain>
    </source>
</reference>
<sequence length="61" mass="6742">MRGPGRTQEAAWTTDAECNDRLGGDTEREDRRSYGEGRVDAAHGPVRMGPGRWKSKPAGVW</sequence>
<organism evidence="2 3">
    <name type="scientific">Phytophthora cactorum</name>
    <dbReference type="NCBI Taxonomy" id="29920"/>
    <lineage>
        <taxon>Eukaryota</taxon>
        <taxon>Sar</taxon>
        <taxon>Stramenopiles</taxon>
        <taxon>Oomycota</taxon>
        <taxon>Peronosporomycetes</taxon>
        <taxon>Peronosporales</taxon>
        <taxon>Peronosporaceae</taxon>
        <taxon>Phytophthora</taxon>
    </lineage>
</organism>
<gene>
    <name evidence="2" type="ORF">PC117_g23916</name>
</gene>
<name>A0A8T1B1R9_9STRA</name>
<comment type="caution">
    <text evidence="2">The sequence shown here is derived from an EMBL/GenBank/DDBJ whole genome shotgun (WGS) entry which is preliminary data.</text>
</comment>